<keyword evidence="1" id="KW-1133">Transmembrane helix</keyword>
<evidence type="ECO:0000256" key="1">
    <source>
        <dbReference type="SAM" id="Phobius"/>
    </source>
</evidence>
<dbReference type="Pfam" id="PF09656">
    <property type="entry name" value="PGPGW"/>
    <property type="match status" value="1"/>
</dbReference>
<gene>
    <name evidence="2" type="ORF">Ctma_0421</name>
</gene>
<keyword evidence="1" id="KW-0812">Transmembrane</keyword>
<evidence type="ECO:0008006" key="3">
    <source>
        <dbReference type="Google" id="ProtNLM"/>
    </source>
</evidence>
<accession>A0AAU6PFD2</accession>
<proteinExistence type="predicted"/>
<protein>
    <recommendedName>
        <fullName evidence="3">Transmembrane protein (PGPGW)</fullName>
    </recommendedName>
</protein>
<feature type="transmembrane region" description="Helical" evidence="1">
    <location>
        <begin position="15"/>
        <end position="38"/>
    </location>
</feature>
<name>A0AAU6PFD2_9GAMM</name>
<keyword evidence="1" id="KW-0472">Membrane</keyword>
<feature type="transmembrane region" description="Helical" evidence="1">
    <location>
        <begin position="64"/>
        <end position="93"/>
    </location>
</feature>
<dbReference type="EMBL" id="CP138327">
    <property type="protein sequence ID" value="WXT99717.1"/>
    <property type="molecule type" value="Genomic_DNA"/>
</dbReference>
<sequence length="130" mass="14576">MLDFINNLLIEYQDILVTMGIVSAVIFIISLLLTPWLLGKIPADYFVKCETCKSNIIITTLKNIIGLILLLAGIIMLVTPGQGIISILLGLFLMEFPGKRKLELKLINSKTTFKTLNWLRSKVGKPPFEQ</sequence>
<dbReference type="AlphaFoldDB" id="A0AAU6PFD2"/>
<organism evidence="2">
    <name type="scientific">Catillopecten margaritatus gill symbiont</name>
    <dbReference type="NCBI Taxonomy" id="3083288"/>
    <lineage>
        <taxon>Bacteria</taxon>
        <taxon>Pseudomonadati</taxon>
        <taxon>Pseudomonadota</taxon>
        <taxon>Gammaproteobacteria</taxon>
        <taxon>sulfur-oxidizing symbionts</taxon>
    </lineage>
</organism>
<reference evidence="2" key="1">
    <citation type="submission" date="2023-10" db="EMBL/GenBank/DDBJ databases">
        <title>The first scallop-associated chemosynthetic bacterial symbiont.</title>
        <authorList>
            <person name="Lin Y.-T."/>
            <person name="Sun J."/>
            <person name="Ip J.C.-H."/>
            <person name="He X."/>
            <person name="Gao Z.-M."/>
            <person name="Perez M."/>
            <person name="Xu T."/>
            <person name="Qian P.-Y."/>
            <person name="Qiu J.-W."/>
        </authorList>
    </citation>
    <scope>NUCLEOTIDE SEQUENCE</scope>
    <source>
        <strain evidence="2">Gill1</strain>
    </source>
</reference>
<evidence type="ECO:0000313" key="2">
    <source>
        <dbReference type="EMBL" id="WXT99717.1"/>
    </source>
</evidence>
<dbReference type="InterPro" id="IPR019099">
    <property type="entry name" value="Uncharacterised_PGPGW_TM"/>
</dbReference>